<dbReference type="EMBL" id="CP002046">
    <property type="protein sequence ID" value="EAP87210.1"/>
    <property type="molecule type" value="Genomic_DNA"/>
</dbReference>
<name>A3U4P3_CROAH</name>
<gene>
    <name evidence="1" type="ordered locus">CA2559_00605</name>
</gene>
<dbReference type="Proteomes" id="UP000002297">
    <property type="component" value="Chromosome"/>
</dbReference>
<evidence type="ECO:0000313" key="1">
    <source>
        <dbReference type="EMBL" id="EAP87210.1"/>
    </source>
</evidence>
<organism evidence="1 2">
    <name type="scientific">Croceibacter atlanticus (strain ATCC BAA-628 / JCM 21780 / CIP 108009 / IAM 15332 / KCTC 12090 / HTCC2559)</name>
    <dbReference type="NCBI Taxonomy" id="216432"/>
    <lineage>
        <taxon>Bacteria</taxon>
        <taxon>Pseudomonadati</taxon>
        <taxon>Bacteroidota</taxon>
        <taxon>Flavobacteriia</taxon>
        <taxon>Flavobacteriales</taxon>
        <taxon>Flavobacteriaceae</taxon>
        <taxon>Croceibacter</taxon>
    </lineage>
</organism>
<proteinExistence type="predicted"/>
<dbReference type="STRING" id="216432.CA2559_00605"/>
<dbReference type="eggNOG" id="COG0018">
    <property type="taxonomic scope" value="Bacteria"/>
</dbReference>
<dbReference type="AlphaFoldDB" id="A3U4P3"/>
<accession>A3U4P3</accession>
<reference evidence="1 2" key="1">
    <citation type="journal article" date="2010" name="J. Bacteriol.">
        <title>The complete genome sequence of Croceibacter atlanticus HTCC2559T.</title>
        <authorList>
            <person name="Oh H.M."/>
            <person name="Kang I."/>
            <person name="Ferriera S."/>
            <person name="Giovannoni S.J."/>
            <person name="Cho J.C."/>
        </authorList>
    </citation>
    <scope>NUCLEOTIDE SEQUENCE [LARGE SCALE GENOMIC DNA]</scope>
    <source>
        <strain evidence="2">ATCC BAA-628 / HTCC2559 / KCTC 12090</strain>
    </source>
</reference>
<dbReference type="OrthoDB" id="1430919at2"/>
<sequence length="495" mass="53685">MVNNYRLIIMLFIALLSYSSWSQVGINTTTPNNGSLLDVDARDKGILIPRINISDLSNIAPIAGLANALEISSAESLLVYNTNTSTGKGFHYWDGTTWIPLGDKNLGKDDLTQSEEPRTYDMNGEDLNFTNGAFGINTPNPNGAFEATSTENYNAYTFTQDNSLTGEKDVFTIEDQDVGGGGQDHSSVLKVLKSGNINTGDNGFSLIELANTGTNPGNNKYWISGRTTDEGAPLWGVDVTDNDYWSDGGITLGVTTNSNGTYSNGNFRVDSNGDTGIKNTNPQEALHISGANETIRIESLNEANNNININSIPEPVYVDNEGNLILQPTLTQVYMDQNNLNFLGNGVFMETTGARITQLVFSTTITLLESSLVNITYSLPTIITPFGESSGIIQDGHPRNFRSYIRVGTDANDALANDSDRYGYASAIFVNDENESGGNISISNGWYYIVGNGFVELPAGTHTIQLMGEIIGGDFGFRATFGTSDYERFQVIVHR</sequence>
<evidence type="ECO:0000313" key="2">
    <source>
        <dbReference type="Proteomes" id="UP000002297"/>
    </source>
</evidence>
<dbReference type="RefSeq" id="WP_013185891.1">
    <property type="nucleotide sequence ID" value="NC_014230.1"/>
</dbReference>
<protein>
    <submittedName>
        <fullName evidence="1">Uncharacterized protein</fullName>
    </submittedName>
</protein>
<dbReference type="HOGENOM" id="CLU_632750_0_0_10"/>
<keyword evidence="2" id="KW-1185">Reference proteome</keyword>
<dbReference type="KEGG" id="cat:CA2559_00605"/>
<dbReference type="GeneID" id="89451923"/>